<protein>
    <submittedName>
        <fullName evidence="1">Uncharacterized protein</fullName>
    </submittedName>
</protein>
<comment type="caution">
    <text evidence="1">The sequence shown here is derived from an EMBL/GenBank/DDBJ whole genome shotgun (WGS) entry which is preliminary data.</text>
</comment>
<sequence length="73" mass="8291">MAIPSSWDMPGVSAFSAVFAARFKRACQAALDGYRLLQGLFLRKETGRLELHSVWWRSKHPLLESFPVLSARQ</sequence>
<accession>A0AAV4WXS9</accession>
<dbReference type="Proteomes" id="UP001054945">
    <property type="component" value="Unassembled WGS sequence"/>
</dbReference>
<name>A0AAV4WXS9_CAEEX</name>
<gene>
    <name evidence="1" type="ORF">CEXT_253151</name>
</gene>
<keyword evidence="2" id="KW-1185">Reference proteome</keyword>
<organism evidence="1 2">
    <name type="scientific">Caerostris extrusa</name>
    <name type="common">Bark spider</name>
    <name type="synonym">Caerostris bankana</name>
    <dbReference type="NCBI Taxonomy" id="172846"/>
    <lineage>
        <taxon>Eukaryota</taxon>
        <taxon>Metazoa</taxon>
        <taxon>Ecdysozoa</taxon>
        <taxon>Arthropoda</taxon>
        <taxon>Chelicerata</taxon>
        <taxon>Arachnida</taxon>
        <taxon>Araneae</taxon>
        <taxon>Araneomorphae</taxon>
        <taxon>Entelegynae</taxon>
        <taxon>Araneoidea</taxon>
        <taxon>Araneidae</taxon>
        <taxon>Caerostris</taxon>
    </lineage>
</organism>
<reference evidence="1 2" key="1">
    <citation type="submission" date="2021-06" db="EMBL/GenBank/DDBJ databases">
        <title>Caerostris extrusa draft genome.</title>
        <authorList>
            <person name="Kono N."/>
            <person name="Arakawa K."/>
        </authorList>
    </citation>
    <scope>NUCLEOTIDE SEQUENCE [LARGE SCALE GENOMIC DNA]</scope>
</reference>
<proteinExistence type="predicted"/>
<dbReference type="AlphaFoldDB" id="A0AAV4WXS9"/>
<evidence type="ECO:0000313" key="2">
    <source>
        <dbReference type="Proteomes" id="UP001054945"/>
    </source>
</evidence>
<evidence type="ECO:0000313" key="1">
    <source>
        <dbReference type="EMBL" id="GIY87053.1"/>
    </source>
</evidence>
<dbReference type="EMBL" id="BPLR01016878">
    <property type="protein sequence ID" value="GIY87053.1"/>
    <property type="molecule type" value="Genomic_DNA"/>
</dbReference>